<organism evidence="2 3">
    <name type="scientific">Oleoguttula mirabilis</name>
    <dbReference type="NCBI Taxonomy" id="1507867"/>
    <lineage>
        <taxon>Eukaryota</taxon>
        <taxon>Fungi</taxon>
        <taxon>Dikarya</taxon>
        <taxon>Ascomycota</taxon>
        <taxon>Pezizomycotina</taxon>
        <taxon>Dothideomycetes</taxon>
        <taxon>Dothideomycetidae</taxon>
        <taxon>Mycosphaerellales</taxon>
        <taxon>Teratosphaeriaceae</taxon>
        <taxon>Oleoguttula</taxon>
    </lineage>
</organism>
<gene>
    <name evidence="2" type="ORF">LTR36_005616</name>
</gene>
<keyword evidence="3" id="KW-1185">Reference proteome</keyword>
<reference evidence="2 3" key="1">
    <citation type="submission" date="2021-11" db="EMBL/GenBank/DDBJ databases">
        <title>Black yeast isolated from Biological Soil Crust.</title>
        <authorList>
            <person name="Kurbessoian T."/>
        </authorList>
    </citation>
    <scope>NUCLEOTIDE SEQUENCE [LARGE SCALE GENOMIC DNA]</scope>
    <source>
        <strain evidence="2 3">CCFEE 5522</strain>
    </source>
</reference>
<evidence type="ECO:0000313" key="3">
    <source>
        <dbReference type="Proteomes" id="UP001324427"/>
    </source>
</evidence>
<sequence>MSGGGSGPYGTYSEYAAVVVGAGPAGITCVGNLLERKVEPILWVDDAFNGGRVNRKYREVPSNTKAALFIDFATAVAPFRKIVSGTPSRSRWDEPSASDGVAVSGKPDKLQNLRELDQTKGCELSYAADMIVMLTEGLKRTPGIITQQGKVGEAILDEGTSKWTVRLDNQNQSETDISSVQTKRFILCTGSSPTDAALPGHVSGLPSLDLDDALSPTLMSQKLLSLGPTTISVVGASHSAILVLRNLYNLASASKPDLKIRWLTRHDLRYAEYMDGWILRDNTGLKGEVAVWAKENLEPEVFEQSPVSKYIDAISYEKGAEQDVFEQHLPGSDFVVQAIGYTRDPVPGMKTSSGKKITPYYDHEKGSFNYVRESDCGSIGDLAKLPGVYGAGIAWPERVKDPQGNVEYAVGFFKFMKYVKKVSPEWN</sequence>
<dbReference type="SUPFAM" id="SSF51905">
    <property type="entry name" value="FAD/NAD(P)-binding domain"/>
    <property type="match status" value="1"/>
</dbReference>
<dbReference type="InterPro" id="IPR023753">
    <property type="entry name" value="FAD/NAD-binding_dom"/>
</dbReference>
<dbReference type="AlphaFoldDB" id="A0AAV9JE70"/>
<accession>A0AAV9JE70</accession>
<dbReference type="GO" id="GO:0016491">
    <property type="term" value="F:oxidoreductase activity"/>
    <property type="evidence" value="ECO:0007669"/>
    <property type="project" value="InterPro"/>
</dbReference>
<dbReference type="EMBL" id="JAVFHQ010000032">
    <property type="protein sequence ID" value="KAK4543473.1"/>
    <property type="molecule type" value="Genomic_DNA"/>
</dbReference>
<feature type="domain" description="FAD/NAD(P)-binding" evidence="1">
    <location>
        <begin position="17"/>
        <end position="239"/>
    </location>
</feature>
<protein>
    <recommendedName>
        <fullName evidence="1">FAD/NAD(P)-binding domain-containing protein</fullName>
    </recommendedName>
</protein>
<dbReference type="PANTHER" id="PTHR38688">
    <property type="entry name" value="PYR_REDOX_2 DOMAIN-CONTAINING PROTEIN"/>
    <property type="match status" value="1"/>
</dbReference>
<dbReference type="Gene3D" id="3.50.50.60">
    <property type="entry name" value="FAD/NAD(P)-binding domain"/>
    <property type="match status" value="1"/>
</dbReference>
<comment type="caution">
    <text evidence="2">The sequence shown here is derived from an EMBL/GenBank/DDBJ whole genome shotgun (WGS) entry which is preliminary data.</text>
</comment>
<evidence type="ECO:0000313" key="2">
    <source>
        <dbReference type="EMBL" id="KAK4543473.1"/>
    </source>
</evidence>
<dbReference type="Pfam" id="PF07992">
    <property type="entry name" value="Pyr_redox_2"/>
    <property type="match status" value="1"/>
</dbReference>
<dbReference type="PANTHER" id="PTHR38688:SF1">
    <property type="entry name" value="FAD_NAD(P)-BINDING DOMAIN-CONTAINING PROTEIN"/>
    <property type="match status" value="1"/>
</dbReference>
<name>A0AAV9JE70_9PEZI</name>
<dbReference type="InterPro" id="IPR053275">
    <property type="entry name" value="Agnestin_monoxygenase"/>
</dbReference>
<evidence type="ECO:0000259" key="1">
    <source>
        <dbReference type="Pfam" id="PF07992"/>
    </source>
</evidence>
<dbReference type="InterPro" id="IPR036188">
    <property type="entry name" value="FAD/NAD-bd_sf"/>
</dbReference>
<dbReference type="Proteomes" id="UP001324427">
    <property type="component" value="Unassembled WGS sequence"/>
</dbReference>
<proteinExistence type="predicted"/>